<dbReference type="Pfam" id="PF00550">
    <property type="entry name" value="PP-binding"/>
    <property type="match status" value="2"/>
</dbReference>
<evidence type="ECO:0000259" key="9">
    <source>
        <dbReference type="SMART" id="SM00823"/>
    </source>
</evidence>
<dbReference type="Pfam" id="PF08659">
    <property type="entry name" value="KR"/>
    <property type="match status" value="1"/>
</dbReference>
<dbReference type="InterPro" id="IPR020807">
    <property type="entry name" value="PKS_DH"/>
</dbReference>
<dbReference type="SMART" id="SM00826">
    <property type="entry name" value="PKS_DH"/>
    <property type="match status" value="1"/>
</dbReference>
<evidence type="ECO:0000259" key="11">
    <source>
        <dbReference type="SMART" id="SM00826"/>
    </source>
</evidence>
<dbReference type="Gene3D" id="3.30.300.30">
    <property type="match status" value="1"/>
</dbReference>
<feature type="domain" description="Polyketide/metazoan fatty acid synthase-like dehydratase" evidence="11">
    <location>
        <begin position="959"/>
        <end position="1139"/>
    </location>
</feature>
<dbReference type="Pfam" id="PF14765">
    <property type="entry name" value="PS-DH"/>
    <property type="match status" value="1"/>
</dbReference>
<dbReference type="InterPro" id="IPR036291">
    <property type="entry name" value="NAD(P)-bd_dom_sf"/>
</dbReference>
<evidence type="ECO:0000256" key="3">
    <source>
        <dbReference type="ARBA" id="ARBA00022598"/>
    </source>
</evidence>
<evidence type="ECO:0000259" key="12">
    <source>
        <dbReference type="SMART" id="SM00827"/>
    </source>
</evidence>
<dbReference type="GO" id="GO:0016874">
    <property type="term" value="F:ligase activity"/>
    <property type="evidence" value="ECO:0007669"/>
    <property type="project" value="UniProtKB-KW"/>
</dbReference>
<dbReference type="EMBL" id="CP063405">
    <property type="protein sequence ID" value="QSZ28801.1"/>
    <property type="molecule type" value="Genomic_DNA"/>
</dbReference>
<dbReference type="InterPro" id="IPR050091">
    <property type="entry name" value="PKS_NRPS_Biosynth_Enz"/>
</dbReference>
<dbReference type="SMART" id="SM00825">
    <property type="entry name" value="PKS_KS"/>
    <property type="match status" value="1"/>
</dbReference>
<dbReference type="InterPro" id="IPR001242">
    <property type="entry name" value="Condensation_dom"/>
</dbReference>
<dbReference type="InterPro" id="IPR020845">
    <property type="entry name" value="AMP-binding_CS"/>
</dbReference>
<evidence type="ECO:0008006" key="15">
    <source>
        <dbReference type="Google" id="ProtNLM"/>
    </source>
</evidence>
<dbReference type="Gene3D" id="3.40.50.720">
    <property type="entry name" value="NAD(P)-binding Rossmann-like Domain"/>
    <property type="match status" value="1"/>
</dbReference>
<dbReference type="Pfam" id="PF00668">
    <property type="entry name" value="Condensation"/>
    <property type="match status" value="1"/>
</dbReference>
<dbReference type="InterPro" id="IPR009081">
    <property type="entry name" value="PP-bd_ACP"/>
</dbReference>
<keyword evidence="4" id="KW-0808">Transferase</keyword>
<dbReference type="Gene3D" id="3.40.50.150">
    <property type="entry name" value="Vaccinia Virus protein VP39"/>
    <property type="match status" value="1"/>
</dbReference>
<dbReference type="InterPro" id="IPR020806">
    <property type="entry name" value="PKS_PP-bd"/>
</dbReference>
<evidence type="ECO:0000256" key="6">
    <source>
        <dbReference type="ARBA" id="ARBA00023268"/>
    </source>
</evidence>
<dbReference type="SUPFAM" id="SSF53901">
    <property type="entry name" value="Thiolase-like"/>
    <property type="match status" value="1"/>
</dbReference>
<evidence type="ECO:0000256" key="2">
    <source>
        <dbReference type="ARBA" id="ARBA00022553"/>
    </source>
</evidence>
<dbReference type="InterPro" id="IPR016039">
    <property type="entry name" value="Thiolase-like"/>
</dbReference>
<feature type="domain" description="Ketoreductase" evidence="8">
    <location>
        <begin position="2119"/>
        <end position="2296"/>
    </location>
</feature>
<dbReference type="Gene3D" id="3.40.366.10">
    <property type="entry name" value="Malonyl-Coenzyme A Acyl Carrier Protein, domain 2"/>
    <property type="match status" value="1"/>
</dbReference>
<dbReference type="InterPro" id="IPR057326">
    <property type="entry name" value="KR_dom"/>
</dbReference>
<dbReference type="Proteomes" id="UP000672032">
    <property type="component" value="Chromosome 1"/>
</dbReference>
<dbReference type="InterPro" id="IPR045851">
    <property type="entry name" value="AMP-bd_C_sf"/>
</dbReference>
<feature type="domain" description="Polyketide synthase-like phosphopantetheine-binding" evidence="9">
    <location>
        <begin position="2409"/>
        <end position="2480"/>
    </location>
</feature>
<dbReference type="InterPro" id="IPR014043">
    <property type="entry name" value="Acyl_transferase_dom"/>
</dbReference>
<dbReference type="InterPro" id="IPR049551">
    <property type="entry name" value="PKS_DH_C"/>
</dbReference>
<dbReference type="Gene3D" id="3.30.559.10">
    <property type="entry name" value="Chloramphenicol acetyltransferase-like domain"/>
    <property type="match status" value="1"/>
</dbReference>
<dbReference type="SUPFAM" id="SSF56801">
    <property type="entry name" value="Acetyl-CoA synthetase-like"/>
    <property type="match status" value="1"/>
</dbReference>
<evidence type="ECO:0000259" key="10">
    <source>
        <dbReference type="SMART" id="SM00825"/>
    </source>
</evidence>
<dbReference type="OrthoDB" id="329835at2759"/>
<dbReference type="GO" id="GO:0031177">
    <property type="term" value="F:phosphopantetheine binding"/>
    <property type="evidence" value="ECO:0007669"/>
    <property type="project" value="InterPro"/>
</dbReference>
<dbReference type="InterPro" id="IPR014030">
    <property type="entry name" value="Ketoacyl_synth_N"/>
</dbReference>
<evidence type="ECO:0000256" key="7">
    <source>
        <dbReference type="SAM" id="MobiDB-lite"/>
    </source>
</evidence>
<dbReference type="InterPro" id="IPR006162">
    <property type="entry name" value="Ppantetheine_attach_site"/>
</dbReference>
<dbReference type="Pfam" id="PF21089">
    <property type="entry name" value="PKS_DH_N"/>
    <property type="match status" value="1"/>
</dbReference>
<dbReference type="InterPro" id="IPR000873">
    <property type="entry name" value="AMP-dep_synth/lig_dom"/>
</dbReference>
<dbReference type="SUPFAM" id="SSF52777">
    <property type="entry name" value="CoA-dependent acyltransferases"/>
    <property type="match status" value="2"/>
</dbReference>
<accession>A0A8A3P1Y1</accession>
<dbReference type="Pfam" id="PF16197">
    <property type="entry name" value="KAsynt_C_assoc"/>
    <property type="match status" value="1"/>
</dbReference>
<dbReference type="Gene3D" id="3.40.47.10">
    <property type="match status" value="1"/>
</dbReference>
<gene>
    <name evidence="13" type="ORF">DSL72_003306</name>
</gene>
<dbReference type="InterPro" id="IPR029063">
    <property type="entry name" value="SAM-dependent_MTases_sf"/>
</dbReference>
<keyword evidence="14" id="KW-1185">Reference proteome</keyword>
<dbReference type="PROSITE" id="PS00012">
    <property type="entry name" value="PHOSPHOPANTETHEINE"/>
    <property type="match status" value="1"/>
</dbReference>
<dbReference type="PANTHER" id="PTHR43775:SF20">
    <property type="entry name" value="HYBRID PKS-NRPS SYNTHETASE APDA"/>
    <property type="match status" value="1"/>
</dbReference>
<keyword evidence="1" id="KW-0596">Phosphopantetheine</keyword>
<dbReference type="SMART" id="SM00823">
    <property type="entry name" value="PKS_PP"/>
    <property type="match status" value="2"/>
</dbReference>
<dbReference type="Gene3D" id="3.30.70.3290">
    <property type="match status" value="1"/>
</dbReference>
<dbReference type="SUPFAM" id="SSF51735">
    <property type="entry name" value="NAD(P)-binding Rossmann-fold domains"/>
    <property type="match status" value="1"/>
</dbReference>
<evidence type="ECO:0000313" key="14">
    <source>
        <dbReference type="Proteomes" id="UP000672032"/>
    </source>
</evidence>
<feature type="domain" description="Ketosynthase family 3 (KS3)" evidence="10">
    <location>
        <begin position="5"/>
        <end position="440"/>
    </location>
</feature>
<dbReference type="InterPro" id="IPR036736">
    <property type="entry name" value="ACP-like_sf"/>
</dbReference>
<dbReference type="InterPro" id="IPR042104">
    <property type="entry name" value="PKS_dehydratase_sf"/>
</dbReference>
<dbReference type="Pfam" id="PF02801">
    <property type="entry name" value="Ketoacyl-synt_C"/>
    <property type="match status" value="1"/>
</dbReference>
<dbReference type="GO" id="GO:0004312">
    <property type="term" value="F:fatty acid synthase activity"/>
    <property type="evidence" value="ECO:0007669"/>
    <property type="project" value="TreeGrafter"/>
</dbReference>
<proteinExistence type="predicted"/>
<dbReference type="CDD" id="cd05930">
    <property type="entry name" value="A_NRPS"/>
    <property type="match status" value="1"/>
</dbReference>
<evidence type="ECO:0000313" key="13">
    <source>
        <dbReference type="EMBL" id="QSZ28801.1"/>
    </source>
</evidence>
<dbReference type="Gene3D" id="1.10.1200.10">
    <property type="entry name" value="ACP-like"/>
    <property type="match status" value="2"/>
</dbReference>
<dbReference type="GO" id="GO:0044550">
    <property type="term" value="P:secondary metabolite biosynthetic process"/>
    <property type="evidence" value="ECO:0007669"/>
    <property type="project" value="TreeGrafter"/>
</dbReference>
<dbReference type="SUPFAM" id="SSF53335">
    <property type="entry name" value="S-adenosyl-L-methionine-dependent methyltransferases"/>
    <property type="match status" value="1"/>
</dbReference>
<dbReference type="SUPFAM" id="SSF47336">
    <property type="entry name" value="ACP-like"/>
    <property type="match status" value="2"/>
</dbReference>
<dbReference type="InterPro" id="IPR001227">
    <property type="entry name" value="Ac_transferase_dom_sf"/>
</dbReference>
<keyword evidence="6" id="KW-0511">Multifunctional enzyme</keyword>
<evidence type="ECO:0000259" key="8">
    <source>
        <dbReference type="SMART" id="SM00822"/>
    </source>
</evidence>
<feature type="region of interest" description="Disordered" evidence="7">
    <location>
        <begin position="2504"/>
        <end position="2567"/>
    </location>
</feature>
<feature type="domain" description="Polyketide synthase-like phosphopantetheine-binding" evidence="9">
    <location>
        <begin position="3585"/>
        <end position="3659"/>
    </location>
</feature>
<dbReference type="InterPro" id="IPR013968">
    <property type="entry name" value="PKS_KR"/>
</dbReference>
<dbReference type="InterPro" id="IPR016036">
    <property type="entry name" value="Malonyl_transacylase_ACP-bd"/>
</dbReference>
<dbReference type="Pfam" id="PF00698">
    <property type="entry name" value="Acyl_transf_1"/>
    <property type="match status" value="1"/>
</dbReference>
<dbReference type="SUPFAM" id="SSF52151">
    <property type="entry name" value="FabD/lysophospholipase-like"/>
    <property type="match status" value="1"/>
</dbReference>
<dbReference type="InterPro" id="IPR049552">
    <property type="entry name" value="PKS_DH_N"/>
</dbReference>
<feature type="compositionally biased region" description="Low complexity" evidence="7">
    <location>
        <begin position="2532"/>
        <end position="2557"/>
    </location>
</feature>
<dbReference type="GO" id="GO:0006633">
    <property type="term" value="P:fatty acid biosynthetic process"/>
    <property type="evidence" value="ECO:0007669"/>
    <property type="project" value="TreeGrafter"/>
</dbReference>
<dbReference type="InterPro" id="IPR020841">
    <property type="entry name" value="PKS_Beta-ketoAc_synthase_dom"/>
</dbReference>
<dbReference type="PANTHER" id="PTHR43775">
    <property type="entry name" value="FATTY ACID SYNTHASE"/>
    <property type="match status" value="1"/>
</dbReference>
<reference evidence="13" key="1">
    <citation type="submission" date="2020-10" db="EMBL/GenBank/DDBJ databases">
        <title>Genome Sequence of Monilinia vaccinii-corymbosi Sheds Light on Mummy Berry Disease Infection of Blueberry and Mating Type.</title>
        <authorList>
            <person name="Yow A.G."/>
            <person name="Zhang Y."/>
            <person name="Bansal K."/>
            <person name="Eacker S.M."/>
            <person name="Sullivan S."/>
            <person name="Liachko I."/>
            <person name="Cubeta M.A."/>
            <person name="Rollins J.A."/>
            <person name="Ashrafi H."/>
        </authorList>
    </citation>
    <scope>NUCLEOTIDE SEQUENCE</scope>
    <source>
        <strain evidence="13">RL-1</strain>
    </source>
</reference>
<dbReference type="InterPro" id="IPR014031">
    <property type="entry name" value="Ketoacyl_synth_C"/>
</dbReference>
<dbReference type="SMART" id="SM00822">
    <property type="entry name" value="PKS_KR"/>
    <property type="match status" value="1"/>
</dbReference>
<evidence type="ECO:0000256" key="1">
    <source>
        <dbReference type="ARBA" id="ARBA00022450"/>
    </source>
</evidence>
<dbReference type="Pfam" id="PF00109">
    <property type="entry name" value="ketoacyl-synt"/>
    <property type="match status" value="1"/>
</dbReference>
<dbReference type="Pfam" id="PF00501">
    <property type="entry name" value="AMP-binding"/>
    <property type="match status" value="1"/>
</dbReference>
<dbReference type="InterPro" id="IPR016035">
    <property type="entry name" value="Acyl_Trfase/lysoPLipase"/>
</dbReference>
<evidence type="ECO:0000256" key="5">
    <source>
        <dbReference type="ARBA" id="ARBA00022737"/>
    </source>
</evidence>
<dbReference type="InterPro" id="IPR032821">
    <property type="entry name" value="PKS_assoc"/>
</dbReference>
<dbReference type="CDD" id="cd00833">
    <property type="entry name" value="PKS"/>
    <property type="match status" value="1"/>
</dbReference>
<dbReference type="InterPro" id="IPR042099">
    <property type="entry name" value="ANL_N_sf"/>
</dbReference>
<keyword evidence="3" id="KW-0436">Ligase</keyword>
<evidence type="ECO:0000256" key="4">
    <source>
        <dbReference type="ARBA" id="ARBA00022679"/>
    </source>
</evidence>
<dbReference type="SUPFAM" id="SSF55048">
    <property type="entry name" value="Probable ACP-binding domain of malonyl-CoA ACP transacylase"/>
    <property type="match status" value="1"/>
</dbReference>
<keyword evidence="2" id="KW-0597">Phosphoprotein</keyword>
<feature type="domain" description="Malonyl-CoA:ACP transacylase (MAT)" evidence="12">
    <location>
        <begin position="565"/>
        <end position="888"/>
    </location>
</feature>
<name>A0A8A3P1Y1_9HELO</name>
<dbReference type="Gene3D" id="3.10.129.110">
    <property type="entry name" value="Polyketide synthase dehydratase"/>
    <property type="match status" value="1"/>
</dbReference>
<dbReference type="PROSITE" id="PS00455">
    <property type="entry name" value="AMP_BINDING"/>
    <property type="match status" value="1"/>
</dbReference>
<sequence length="3661" mass="401967">MYEPVAIVGTACRLPGGANSASKLWELLKAPRDVLKEFSPERLGMTGFYNENADMRGRTNILHKSYLLEEDVRHFDNGFFHMNPKDAADMDPQQRILLETVYEAFESAGWSLSDVDGSKTSVHVGVMTDDYLLVQGRDPDTLGGHAATGVSRSILANRLSYAFNLGGASLALDTACSSSLVALHLAVQGLQRGEATQAVVAGTNLLLDSTWYIMGSSMHMISPESRCRMWDKDANGYARGEGCAAVVLKTLSQAIRDNDHIECIIRGSGVNSDGQADGSGITIPSPAAQTALIQQTYRDAGLDPLKDRCQYFECHGTGTQAGDPAEAQAIRDAFWDDTEESPNKDVLLCGSIKTVIGHLEGCAGIAGLIKASLAIQNKEIPPNMHFNQLNPKIEPFYSGMKVPTSLLPWPETGDGPRRASVNSFGFGGTNAHAILESYELPKTKVSVPTAEMANGVTVRSDPVEGRLAGPFLFSARSRGSLVEWLKQLIDYLRVNESVDLNSLSNTLHSKRSVFRYRAAVPTVIDRENLIEKLEDQINIISTSNDGPPRSPPASGAVEGVSILGVFTGQGAQAARMGFALLEHCKCFKESIMDCEKALASIPNPPTWSLSEELAADTAESRVAEAQFSQPLCTAIQIGLVDLLRACGVRFRAVVGHSSGEIGAAYAAGLLTKRDAMGISYYRGRVTNLARDDAGQEGAMMAASMSFEAAAALCSEKQFKGRINVAASNSPSSVTLSGDKVAILEMKQLLDEKEIQARALQVDTAYHSHHMRACAEPYLLHLKELSVTVQTPAADQECSWYSSVRYDTDILENPLESDLEGQYWVDNLTHPVLFSEAVKLAVQANTVGFTVAIEVGPHGALRGPVNQTIKQSTSANHSMPYTSCLSRGKNAIETFSEALTTFWILAPSSVKLAGCRLAFGIIGTEPPLKNLPPYAWDHNQTHWRESRVARNYRLNTRPPHDLLGRLWNDSGSDQTWRNTLRLNEMPWLKGHVFQNQILFPATGYISLAVDAAKVFAKDKPIKLVEVQDMTIPTALPIGEGDEVEILFTIRSRVSPEITTDKSDRESAMEADFTCYSYPNNQLEADKNCEGRLIIHMGAPEPTDLAPTSISDVELTPCNVDRFYHAASEIGFAYDGAFRALESLNKCWGHAKAVATWSLEDPDMKVACTLHPAILDVAFQTGLSTILSTAEKSMHSPYLPVGVKRAVIDPNQNFSTNVSIEAYLTSPTVGLGQRIETDINIKSSSEQSTICEIQMEGVTFKAISEQQPSEDRNILAKTVWSNDAANGLFSAPPPALAESAQRDLSSYRAEEYERVALFYLRSFSNSVSAQEIDALQPHHQKLIRSINAMTARIREDNDRVFLQAEWVNDSSESITDLLKRDPSDVDMALLTSSAKKVESLLQWSPNPKKNDFDSSIYQQTTWGSACNRAIENLVVQISHTFPRTNILHLCGGAAETVSGILDAIGDKYASYTCANASQDIVDELRNKISIAPARGMRLTFEVFDAEVWAGREPYDVVIVSDICQARNNLSENLRRLRSLVRPGGFLISMELTGTSLRPMAILGGSEEWWANGGIGEGTGIKTGEWDSLLSNNGFSGIDSIFHDQPKPIMHGYSVFSAQATDDRLDILRSPLTSLFTIPPTPVVLIGGETSRVSKLLRQAKSFLSNWAPEIQVWSRFDQIDCTRILPGCSVINLQDLDKPLFSSPPSVNELKNLKEVLSTAQNVLYVTSGRLLEDPYANIMIGIGRSLRHEYIHLNLQFLDFDQGEKWDIQTIMTQFLRLIFSASSPSVMEGILWVQEPEIVVRNSQLVTPRVLLDPESNEIFNASRRRVFKSIGPAEPIEVIHERFGASSEATLACKRSFETPENHLHVEVRLSVALHLDDESPYYLSYGKVKDGSGRTVLALSNNDSSVVTIQQDFNFSSQVIRVCDATTLVKAASLLIASNIVSRMPKSGTSIVCGASDALATVISALAAEAGRKTIFIAITEKPQDGSSPGWIYLHPQSPARAVRKVIPHDATALFDLSRNGAAAISSHLPRSCNANVFDVTSLSLRSVEEVVSQYEKYQDILASVPIPTVLTLSDFSPKRVIRETGHLSLVTDWTREIPVNAIIRGLEPQALVSAHKTYFLVGMASELGQSLAYFLVRSGARYIVLSSRNPKDNQHWLQDLRANGIDIRVVKMDVTDRNQVHETVRWLRQEMPEIGGVTNAALVLEPAVFANLSAASIAKQMMPKIHGTAHLDEVFKNDPLDFFMCFGSLGTVFGNPGHAIYHAGNAFMMSLVANRKRRGLAGSILNFGMLVDVGYVARADRSTGSNVEEWLRTDGLIALSEADFHHVILQGIAAGQPQSPTCEVIMGVETFYDKGQIPRPRWVETPFLSHMVRRVSEAIEGDAPSSSHQSKLEDASTVEEAIPPITELLAQKIKSMIHVSLDSIHPDEPLSRLGIDSINAIEIRKWLWERLKVEISMVKILGRDSSASIIQTIATQYLARNPDSTPKGNIAIVEEVSPKAKTDVDDKRQVNGNSAKTQRDAVLDDQDQSTTINHSSSSSDNKSTSTSSVKSGSSPLFTPSEEPRLEFTRSERLSIAQAGLFYIYKFSDTRTALNLSTRWRIDGPLDAERLAQAIQRTVNRHEALRTCFFATSDSSEVQQHVTSTKPFQLIRLQSTAKTANVDKQKAFDKIKEHVYPIETGGTLHATLIHHTAQWHTLNLGFHNLVIDVVSISLILSDIAREYQSPTWSLYPTPASYLDYTHEQMDEVQSGRWNESIEYWRNHLNPIPDVLPLLPVAKVRTRHSRRGYGHHVSDRELSSKFVQSITKISQAHGVTPMQFYLAVMQVFLCRLLDIDDLVIGVLHTGRDPISKFRETVGHLASILPIRFKGALGKTFPEVMKNTHTTLLSSLDHANLPFALIVDKVQPGVSEGNMPLIQVAYNYTVDDSLPTTLGECTIALEEADFTTVYDFVLDVRRSASGGHVLAITCTDDFYSPSATQFMTETFVGILEGLIREPLTTVKECRLFSDTQLDQARTVACTPAIRHSWPGSLSERFSQVAAEFPNSVAVKDGSESITYSKLRQKVDLYAGILLDADATSGTRIAVFCKPSIDLYATMLAVFRIGAIFVPFDISIPATRRNDMMKVCKPHALVFHAATARDVAENHLNTGSVLLNITQLAQTHKQDSYVLKQAPLETGSDSHLLFTSGSTGVPKGIRLHQRGIMNFAVVSSKRYGFGQIRVLQQTSIGFDVSFAQIYSAFTNGGTLVVAPFESRGDPDRLSRLILDEKIEFTMCTPSEYSLLLAYAPDRLRQCTDWRFAGAGGEVLPERLVDGLRELKLPHLMLTNWYGPTEVTAATSRDIPIHDGASTSYDQSNDKIGSFIGHGIPSSSIYITSEGDGSLLPVGMPGEICITGIMVNNGYLDASMNEGTFVKNPFATPQDVEQGFTTMYKTGDRGLVRSDGSIIFLGRTQRGSTVIKLRGLRIDLNEVTGAILEAAPDDLADAAVTVRGDPQFLVCHVVFKPGRHQEQKQLMDLLQSLPLPRYMIPATIVALSRLPLVPNGKLDLELLKSLPLPVALGQTDTRPLIHQNGAEQNGERESLTRTEETLRALWIDVLGVVASTTANIGPHSSFQAIGGNSFLFVHLQHAIQREMGVKVPLFRLGQAGDLRDMAGLIERGSGE</sequence>
<dbReference type="Gene3D" id="3.30.559.30">
    <property type="entry name" value="Nonribosomal peptide synthetase, condensation domain"/>
    <property type="match status" value="1"/>
</dbReference>
<keyword evidence="5" id="KW-0677">Repeat</keyword>
<dbReference type="InterPro" id="IPR023213">
    <property type="entry name" value="CAT-like_dom_sf"/>
</dbReference>
<dbReference type="SMART" id="SM00827">
    <property type="entry name" value="PKS_AT"/>
    <property type="match status" value="1"/>
</dbReference>
<dbReference type="CDD" id="cd19532">
    <property type="entry name" value="C_PKS-NRPS"/>
    <property type="match status" value="1"/>
</dbReference>
<organism evidence="13 14">
    <name type="scientific">Monilinia vaccinii-corymbosi</name>
    <dbReference type="NCBI Taxonomy" id="61207"/>
    <lineage>
        <taxon>Eukaryota</taxon>
        <taxon>Fungi</taxon>
        <taxon>Dikarya</taxon>
        <taxon>Ascomycota</taxon>
        <taxon>Pezizomycotina</taxon>
        <taxon>Leotiomycetes</taxon>
        <taxon>Helotiales</taxon>
        <taxon>Sclerotiniaceae</taxon>
        <taxon>Monilinia</taxon>
    </lineage>
</organism>
<dbReference type="Gene3D" id="3.40.50.12780">
    <property type="entry name" value="N-terminal domain of ligase-like"/>
    <property type="match status" value="1"/>
</dbReference>
<protein>
    <recommendedName>
        <fullName evidence="15">Carrier domain-containing protein</fullName>
    </recommendedName>
</protein>